<evidence type="ECO:0000313" key="1">
    <source>
        <dbReference type="EMBL" id="MBB3061415.1"/>
    </source>
</evidence>
<comment type="caution">
    <text evidence="1">The sequence shown here is derived from an EMBL/GenBank/DDBJ whole genome shotgun (WGS) entry which is preliminary data.</text>
</comment>
<name>A0A7W4WC02_9GAMM</name>
<protein>
    <recommendedName>
        <fullName evidence="3">ApeA N-terminal domain-containing protein</fullName>
    </recommendedName>
</protein>
<organism evidence="1 2">
    <name type="scientific">Microbulbifer rhizosphaerae</name>
    <dbReference type="NCBI Taxonomy" id="1562603"/>
    <lineage>
        <taxon>Bacteria</taxon>
        <taxon>Pseudomonadati</taxon>
        <taxon>Pseudomonadota</taxon>
        <taxon>Gammaproteobacteria</taxon>
        <taxon>Cellvibrionales</taxon>
        <taxon>Microbulbiferaceae</taxon>
        <taxon>Microbulbifer</taxon>
    </lineage>
</organism>
<dbReference type="EMBL" id="JACHWZ010000009">
    <property type="protein sequence ID" value="MBB3061415.1"/>
    <property type="molecule type" value="Genomic_DNA"/>
</dbReference>
<keyword evidence="2" id="KW-1185">Reference proteome</keyword>
<evidence type="ECO:0008006" key="3">
    <source>
        <dbReference type="Google" id="ProtNLM"/>
    </source>
</evidence>
<evidence type="ECO:0000313" key="2">
    <source>
        <dbReference type="Proteomes" id="UP000535937"/>
    </source>
</evidence>
<dbReference type="RefSeq" id="WP_183459768.1">
    <property type="nucleotide sequence ID" value="NZ_JACHWZ010000009.1"/>
</dbReference>
<reference evidence="1 2" key="1">
    <citation type="submission" date="2020-08" db="EMBL/GenBank/DDBJ databases">
        <title>Genomic Encyclopedia of Type Strains, Phase III (KMG-III): the genomes of soil and plant-associated and newly described type strains.</title>
        <authorList>
            <person name="Whitman W."/>
        </authorList>
    </citation>
    <scope>NUCLEOTIDE SEQUENCE [LARGE SCALE GENOMIC DNA]</scope>
    <source>
        <strain evidence="1 2">CECT 8799</strain>
    </source>
</reference>
<gene>
    <name evidence="1" type="ORF">FHS09_002248</name>
</gene>
<dbReference type="Proteomes" id="UP000535937">
    <property type="component" value="Unassembled WGS sequence"/>
</dbReference>
<dbReference type="AlphaFoldDB" id="A0A7W4WC02"/>
<proteinExistence type="predicted"/>
<sequence>MSESKNFDVAFHGKMPAPNGEILDCLATISFPRWDSTKLSVELLWLGGAVEQRNAGVALRGLKENFLKLTCVSSEDVDVELLGIVGIGDSRCSNSAQVSSISLFAVQFGIAECKFEKEREITVIVRLQPSGILGGPSIRTVSFDGAVEIKKTEPLTIGLDFEGGMLEAMETFEYYETTENGNEVTHQVRRSSITGNIKIASGDSLYDVNERLKKYLDEVCDALSLSYRQKVDYYEIEYIGADQEGQSFSSRFFRRKLQAVEAKASTDELIHSRGLADRGLQHLVNEIGRSSRSEDVRRAIRFLAASFSSNVETAFFMTFSAMETIVSCCLNGNGEYVVEKSKWKKVESLLRTAIKGLDMDIPREQLMAKLPELKRSALNSRILRACEIYNPKTSDLWPDLTFEEGMRRAASIRNGLFHAASSGKGGVIFEDLVRVRTFTERLILKLLSWPDDDVWRWYDQDLKWLNGK</sequence>
<accession>A0A7W4WC02</accession>